<evidence type="ECO:0000256" key="3">
    <source>
        <dbReference type="ARBA" id="ARBA00023110"/>
    </source>
</evidence>
<dbReference type="PROSITE" id="PS50072">
    <property type="entry name" value="CSA_PPIASE_2"/>
    <property type="match status" value="1"/>
</dbReference>
<evidence type="ECO:0000313" key="7">
    <source>
        <dbReference type="EMBL" id="MBB4945771.1"/>
    </source>
</evidence>
<reference evidence="7 8" key="1">
    <citation type="submission" date="2020-08" db="EMBL/GenBank/DDBJ databases">
        <title>Sequencing the genomes of 1000 actinobacteria strains.</title>
        <authorList>
            <person name="Klenk H.-P."/>
        </authorList>
    </citation>
    <scope>NUCLEOTIDE SEQUENCE [LARGE SCALE GENOMIC DNA]</scope>
    <source>
        <strain evidence="7 8">DSM 44786</strain>
    </source>
</reference>
<name>A0A7W7S897_9ACTN</name>
<dbReference type="Gene3D" id="2.40.100.10">
    <property type="entry name" value="Cyclophilin-like"/>
    <property type="match status" value="1"/>
</dbReference>
<gene>
    <name evidence="7" type="ORF">F4556_001306</name>
</gene>
<dbReference type="InterPro" id="IPR029000">
    <property type="entry name" value="Cyclophilin-like_dom_sf"/>
</dbReference>
<dbReference type="Proteomes" id="UP000573327">
    <property type="component" value="Unassembled WGS sequence"/>
</dbReference>
<dbReference type="InterPro" id="IPR024936">
    <property type="entry name" value="Cyclophilin-type_PPIase"/>
</dbReference>
<comment type="similarity">
    <text evidence="2 5">Belongs to the cyclophilin-type PPIase family.</text>
</comment>
<evidence type="ECO:0000313" key="8">
    <source>
        <dbReference type="Proteomes" id="UP000573327"/>
    </source>
</evidence>
<dbReference type="InterPro" id="IPR044665">
    <property type="entry name" value="E_coli_cyclophilin_A-like"/>
</dbReference>
<dbReference type="PRINTS" id="PR00153">
    <property type="entry name" value="CSAPPISMRASE"/>
</dbReference>
<dbReference type="Pfam" id="PF00160">
    <property type="entry name" value="Pro_isomerase"/>
    <property type="match status" value="1"/>
</dbReference>
<comment type="caution">
    <text evidence="7">The sequence shown here is derived from an EMBL/GenBank/DDBJ whole genome shotgun (WGS) entry which is preliminary data.</text>
</comment>
<comment type="catalytic activity">
    <reaction evidence="5">
        <text>[protein]-peptidylproline (omega=180) = [protein]-peptidylproline (omega=0)</text>
        <dbReference type="Rhea" id="RHEA:16237"/>
        <dbReference type="Rhea" id="RHEA-COMP:10747"/>
        <dbReference type="Rhea" id="RHEA-COMP:10748"/>
        <dbReference type="ChEBI" id="CHEBI:83833"/>
        <dbReference type="ChEBI" id="CHEBI:83834"/>
        <dbReference type="EC" id="5.2.1.8"/>
    </reaction>
</comment>
<dbReference type="EMBL" id="JACHJR010000001">
    <property type="protein sequence ID" value="MBB4945771.1"/>
    <property type="molecule type" value="Genomic_DNA"/>
</dbReference>
<dbReference type="SUPFAM" id="SSF50891">
    <property type="entry name" value="Cyclophilin-like"/>
    <property type="match status" value="1"/>
</dbReference>
<keyword evidence="4 5" id="KW-0413">Isomerase</keyword>
<protein>
    <recommendedName>
        <fullName evidence="5">Peptidyl-prolyl cis-trans isomerase</fullName>
        <shortName evidence="5">PPIase</shortName>
        <ecNumber evidence="5">5.2.1.8</ecNumber>
    </recommendedName>
</protein>
<comment type="function">
    <text evidence="1 5">PPIases accelerate the folding of proteins. It catalyzes the cis-trans isomerization of proline imidic peptide bonds in oligopeptides.</text>
</comment>
<dbReference type="InterPro" id="IPR002130">
    <property type="entry name" value="Cyclophilin-type_PPIase_dom"/>
</dbReference>
<keyword evidence="8" id="KW-1185">Reference proteome</keyword>
<dbReference type="AlphaFoldDB" id="A0A7W7S897"/>
<dbReference type="RefSeq" id="WP_184912392.1">
    <property type="nucleotide sequence ID" value="NZ_JACHJR010000001.1"/>
</dbReference>
<proteinExistence type="inferred from homology"/>
<evidence type="ECO:0000256" key="1">
    <source>
        <dbReference type="ARBA" id="ARBA00002388"/>
    </source>
</evidence>
<dbReference type="GO" id="GO:0003755">
    <property type="term" value="F:peptidyl-prolyl cis-trans isomerase activity"/>
    <property type="evidence" value="ECO:0007669"/>
    <property type="project" value="UniProtKB-UniRule"/>
</dbReference>
<evidence type="ECO:0000256" key="5">
    <source>
        <dbReference type="RuleBase" id="RU363019"/>
    </source>
</evidence>
<sequence>MANRTVVIETSKGTITAELYEDKAPITAGNFADLVERGFYDGLKFHRYEPGFVIQGGDPLGNGTGGFIDPATGRERTIKLEVTPELKHGEAGALSMARSQNPNSASSQFYITLGPAAFLDMNYAVFGRVTDGLDVVQQLRAGDQVTSAKFQD</sequence>
<dbReference type="PIRSF" id="PIRSF001467">
    <property type="entry name" value="Peptidylpro_ismrse"/>
    <property type="match status" value="1"/>
</dbReference>
<feature type="domain" description="PPIase cyclophilin-type" evidence="6">
    <location>
        <begin position="13"/>
        <end position="152"/>
    </location>
</feature>
<accession>A0A7W7S897</accession>
<evidence type="ECO:0000259" key="6">
    <source>
        <dbReference type="PROSITE" id="PS50072"/>
    </source>
</evidence>
<dbReference type="CDD" id="cd00317">
    <property type="entry name" value="cyclophilin"/>
    <property type="match status" value="1"/>
</dbReference>
<evidence type="ECO:0000256" key="4">
    <source>
        <dbReference type="ARBA" id="ARBA00023235"/>
    </source>
</evidence>
<dbReference type="PANTHER" id="PTHR43246">
    <property type="entry name" value="PEPTIDYL-PROLYL CIS-TRANS ISOMERASE CYP38, CHLOROPLASTIC"/>
    <property type="match status" value="1"/>
</dbReference>
<organism evidence="7 8">
    <name type="scientific">Kitasatospora gansuensis</name>
    <dbReference type="NCBI Taxonomy" id="258050"/>
    <lineage>
        <taxon>Bacteria</taxon>
        <taxon>Bacillati</taxon>
        <taxon>Actinomycetota</taxon>
        <taxon>Actinomycetes</taxon>
        <taxon>Kitasatosporales</taxon>
        <taxon>Streptomycetaceae</taxon>
        <taxon>Kitasatospora</taxon>
    </lineage>
</organism>
<keyword evidence="3 5" id="KW-0697">Rotamase</keyword>
<dbReference type="EC" id="5.2.1.8" evidence="5"/>
<evidence type="ECO:0000256" key="2">
    <source>
        <dbReference type="ARBA" id="ARBA00007365"/>
    </source>
</evidence>